<evidence type="ECO:0000313" key="1">
    <source>
        <dbReference type="EMBL" id="ALI98498.1"/>
    </source>
</evidence>
<dbReference type="PATRIC" id="fig|512763.3.peg.1173"/>
<reference evidence="1 2" key="1">
    <citation type="submission" date="2015-08" db="EMBL/GenBank/DDBJ databases">
        <title>Complete genome sequence of Rufibacter tibetensis strain 1351t, a radiation-resistant bacterium from tibet plateau.</title>
        <authorList>
            <person name="Dai J."/>
        </authorList>
    </citation>
    <scope>NUCLEOTIDE SEQUENCE [LARGE SCALE GENOMIC DNA]</scope>
    <source>
        <strain evidence="1 2">1351</strain>
    </source>
</reference>
<keyword evidence="2" id="KW-1185">Reference proteome</keyword>
<protein>
    <submittedName>
        <fullName evidence="1">Uncharacterized protein</fullName>
    </submittedName>
</protein>
<name>A0A0P0CTF5_9BACT</name>
<dbReference type="AlphaFoldDB" id="A0A0P0CTF5"/>
<evidence type="ECO:0000313" key="2">
    <source>
        <dbReference type="Proteomes" id="UP000061382"/>
    </source>
</evidence>
<dbReference type="KEGG" id="rti:DC20_05300"/>
<gene>
    <name evidence="1" type="ORF">DC20_05300</name>
</gene>
<organism evidence="1 2">
    <name type="scientific">Rufibacter tibetensis</name>
    <dbReference type="NCBI Taxonomy" id="512763"/>
    <lineage>
        <taxon>Bacteria</taxon>
        <taxon>Pseudomonadati</taxon>
        <taxon>Bacteroidota</taxon>
        <taxon>Cytophagia</taxon>
        <taxon>Cytophagales</taxon>
        <taxon>Hymenobacteraceae</taxon>
        <taxon>Rufibacter</taxon>
    </lineage>
</organism>
<accession>A0A0P0CTF5</accession>
<dbReference type="EMBL" id="CP012643">
    <property type="protein sequence ID" value="ALI98498.1"/>
    <property type="molecule type" value="Genomic_DNA"/>
</dbReference>
<sequence length="99" mass="11201">MARRSAAFVLCLTLYTHFIFEESKGLKITGGEKHLQENESSALSSEERKQASPYSEDTTFYLKNQLLTFYSTLLSGTRYVPKKRIESSKSISLIQGLIS</sequence>
<proteinExistence type="predicted"/>
<dbReference type="Proteomes" id="UP000061382">
    <property type="component" value="Chromosome"/>
</dbReference>